<feature type="compositionally biased region" description="Basic and acidic residues" evidence="1">
    <location>
        <begin position="165"/>
        <end position="186"/>
    </location>
</feature>
<proteinExistence type="predicted"/>
<evidence type="ECO:0000313" key="2">
    <source>
        <dbReference type="EMBL" id="VDI60161.1"/>
    </source>
</evidence>
<comment type="caution">
    <text evidence="2">The sequence shown here is derived from an EMBL/GenBank/DDBJ whole genome shotgun (WGS) entry which is preliminary data.</text>
</comment>
<evidence type="ECO:0000256" key="1">
    <source>
        <dbReference type="SAM" id="MobiDB-lite"/>
    </source>
</evidence>
<keyword evidence="3" id="KW-1185">Reference proteome</keyword>
<sequence length="215" mass="25708">MGSDFSYPICNAATIDVKIEIQRIKKKKTKRSWFSFGKIKIRPEEETVEIIEKIKQRISPLDYFKYTVDETSTVKIIFLKKPKPFEHKTHQCRKDKGIIITRNLEILECNKRKKPWISGSKDYEQECKEWKKDHENFKQEKKGLQDKHASEMAEIDNNYSSLKWQQEKKTENEMKQLRKNYGKKDNEEEFISSDDEEKKPDTFGKVMKKAKDFLD</sequence>
<reference evidence="2" key="1">
    <citation type="submission" date="2018-11" db="EMBL/GenBank/DDBJ databases">
        <authorList>
            <person name="Alioto T."/>
            <person name="Alioto T."/>
        </authorList>
    </citation>
    <scope>NUCLEOTIDE SEQUENCE</scope>
</reference>
<dbReference type="Proteomes" id="UP000596742">
    <property type="component" value="Unassembled WGS sequence"/>
</dbReference>
<accession>A0A8B6G893</accession>
<dbReference type="AlphaFoldDB" id="A0A8B6G893"/>
<evidence type="ECO:0000313" key="3">
    <source>
        <dbReference type="Proteomes" id="UP000596742"/>
    </source>
</evidence>
<protein>
    <submittedName>
        <fullName evidence="2">Uncharacterized protein</fullName>
    </submittedName>
</protein>
<feature type="region of interest" description="Disordered" evidence="1">
    <location>
        <begin position="157"/>
        <end position="206"/>
    </location>
</feature>
<gene>
    <name evidence="2" type="ORF">MGAL_10B024742</name>
</gene>
<name>A0A8B6G893_MYTGA</name>
<dbReference type="EMBL" id="UYJE01008010">
    <property type="protein sequence ID" value="VDI60161.1"/>
    <property type="molecule type" value="Genomic_DNA"/>
</dbReference>
<organism evidence="2 3">
    <name type="scientific">Mytilus galloprovincialis</name>
    <name type="common">Mediterranean mussel</name>
    <dbReference type="NCBI Taxonomy" id="29158"/>
    <lineage>
        <taxon>Eukaryota</taxon>
        <taxon>Metazoa</taxon>
        <taxon>Spiralia</taxon>
        <taxon>Lophotrochozoa</taxon>
        <taxon>Mollusca</taxon>
        <taxon>Bivalvia</taxon>
        <taxon>Autobranchia</taxon>
        <taxon>Pteriomorphia</taxon>
        <taxon>Mytilida</taxon>
        <taxon>Mytiloidea</taxon>
        <taxon>Mytilidae</taxon>
        <taxon>Mytilinae</taxon>
        <taxon>Mytilus</taxon>
    </lineage>
</organism>